<name>A0A922IB88_DERFA</name>
<dbReference type="PANTHER" id="PTHR10571">
    <property type="entry name" value="UDP-N-ACETYLGLUCOSAMINE--DOLICHYL-PHOSPHATE N-ACETYLGLUCOSAMINEPHOSPHOTRANSFERASE"/>
    <property type="match status" value="1"/>
</dbReference>
<comment type="pathway">
    <text evidence="3">Protein modification; protein glycosylation.</text>
</comment>
<gene>
    <name evidence="20" type="primary">DPAGT1</name>
    <name evidence="20" type="ORF">DERF_000948</name>
</gene>
<feature type="transmembrane region" description="Helical" evidence="19">
    <location>
        <begin position="293"/>
        <end position="311"/>
    </location>
</feature>
<keyword evidence="10" id="KW-0479">Metal-binding</keyword>
<evidence type="ECO:0000313" key="20">
    <source>
        <dbReference type="EMBL" id="KAH9526890.1"/>
    </source>
</evidence>
<feature type="transmembrane region" description="Helical" evidence="19">
    <location>
        <begin position="205"/>
        <end position="226"/>
    </location>
</feature>
<keyword evidence="21" id="KW-1185">Reference proteome</keyword>
<sequence length="450" mass="51926">MKLLLRTNHMCDVFVFCLNFEFDSFHIIIESNEQMDINYTLYINGFMSILAYFGVKNVIPKMSSMFIDAHLFGNDLCKKDRTKKIPESQGVIAGCIYLIILFCFIPIQFSQYKSNHHHFNHDLFTINNHHHLFVQFLAGLLSICCMLFLGFADDVLNLRWRVKLLLPTLASLPLLLVYALTYDNTTIIVPKPFRSLLGFSLDLNLLYYVYLSLLAVFCTNAINILAGINGLEVGQSLLICLSIISYNLVELLRSSNHYHSHVFSLNMMLPFLAVTGALLHYNWYPARIFVGDTFCYFAGMTFAVVGILGHFSKTMLLFFLPQIFNFLYSCPQLFHFLPCPRHRLPKYNPRTDLMEPSTFTVPQRSQMSASANLMLKILTFLRLIEYREIGTKSTTTTTTYECSNLTLINLMLVFFGPMRESQLTRLLLIIQFICTLIAFFIRYGLSEIFY</sequence>
<comment type="function">
    <text evidence="17">UDP-N-acetylglucosamine--dolichyl-phosphate N-acetylglucosaminephosphotransferase that operates in the biosynthetic pathway of dolichol-linked oligosaccharides, the glycan precursors employed in protein asparagine (N)-glycosylation. The assembly of dolichol-linked oligosaccharides begins on the cytosolic side of the endoplasmic reticulum membrane and finishes in its lumen. The sequential addition of sugars to dolichol pyrophosphate produces dolichol-linked oligosaccharides containing fourteen sugars, including two GlcNAcs, nine mannoses and three glucoses. Once assembled, the oligosaccharide is transferred from the lipid to nascent proteins by oligosaccharyltransferases. Catalyzes the initial step of dolichol-linked oligosaccharide biosynthesis, transfering GlcNAc-1-P from cytosolic UDP-GlcNAc onto the carrier lipid dolichyl phosphate (P-dolichol), yielding GlcNAc-P-P-dolichol embedded in the cytoplasmic leaflet of the endoplasmic reticulum membrane.</text>
</comment>
<evidence type="ECO:0000256" key="6">
    <source>
        <dbReference type="ARBA" id="ARBA00017659"/>
    </source>
</evidence>
<evidence type="ECO:0000313" key="21">
    <source>
        <dbReference type="Proteomes" id="UP000790347"/>
    </source>
</evidence>
<comment type="cofactor">
    <cofactor evidence="1">
        <name>Mg(2+)</name>
        <dbReference type="ChEBI" id="CHEBI:18420"/>
    </cofactor>
</comment>
<evidence type="ECO:0000256" key="10">
    <source>
        <dbReference type="ARBA" id="ARBA00022723"/>
    </source>
</evidence>
<dbReference type="GO" id="GO:0016757">
    <property type="term" value="F:glycosyltransferase activity"/>
    <property type="evidence" value="ECO:0007669"/>
    <property type="project" value="UniProtKB-KW"/>
</dbReference>
<keyword evidence="8" id="KW-0808">Transferase</keyword>
<dbReference type="GO" id="GO:0046872">
    <property type="term" value="F:metal ion binding"/>
    <property type="evidence" value="ECO:0007669"/>
    <property type="project" value="UniProtKB-KW"/>
</dbReference>
<dbReference type="GO" id="GO:0006488">
    <property type="term" value="P:dolichol-linked oligosaccharide biosynthetic process"/>
    <property type="evidence" value="ECO:0007669"/>
    <property type="project" value="InterPro"/>
</dbReference>
<accession>A0A922IB88</accession>
<dbReference type="GO" id="GO:0003975">
    <property type="term" value="F:UDP-N-acetylglucosamine-dolichyl-phosphate N-acetylglucosaminephosphotransferase activity"/>
    <property type="evidence" value="ECO:0007669"/>
    <property type="project" value="UniProtKB-EC"/>
</dbReference>
<feature type="transmembrane region" description="Helical" evidence="19">
    <location>
        <begin position="132"/>
        <end position="152"/>
    </location>
</feature>
<feature type="transmembrane region" description="Helical" evidence="19">
    <location>
        <begin position="261"/>
        <end position="281"/>
    </location>
</feature>
<comment type="similarity">
    <text evidence="4">Belongs to the glycosyltransferase 4 family.</text>
</comment>
<dbReference type="InterPro" id="IPR000715">
    <property type="entry name" value="Glycosyl_transferase_4"/>
</dbReference>
<evidence type="ECO:0000256" key="7">
    <source>
        <dbReference type="ARBA" id="ARBA00022676"/>
    </source>
</evidence>
<evidence type="ECO:0000256" key="8">
    <source>
        <dbReference type="ARBA" id="ARBA00022679"/>
    </source>
</evidence>
<feature type="transmembrane region" description="Helical" evidence="19">
    <location>
        <begin position="91"/>
        <end position="112"/>
    </location>
</feature>
<dbReference type="PANTHER" id="PTHR10571:SF0">
    <property type="entry name" value="UDP-N-ACETYLGLUCOSAMINE--DOLICHYL-PHOSPHATE N-ACETYLGLUCOSAMINEPHOSPHOTRANSFERASE"/>
    <property type="match status" value="1"/>
</dbReference>
<feature type="transmembrane region" description="Helical" evidence="19">
    <location>
        <begin position="317"/>
        <end position="337"/>
    </location>
</feature>
<dbReference type="Pfam" id="PF00953">
    <property type="entry name" value="Glycos_transf_4"/>
    <property type="match status" value="1"/>
</dbReference>
<evidence type="ECO:0000256" key="9">
    <source>
        <dbReference type="ARBA" id="ARBA00022692"/>
    </source>
</evidence>
<protein>
    <recommendedName>
        <fullName evidence="6">UDP-N-acetylglucosamine--dolichyl-phosphate N-acetylglucosaminephosphotransferase</fullName>
        <ecNumber evidence="5">2.7.8.15</ecNumber>
    </recommendedName>
    <alternativeName>
        <fullName evidence="15">GlcNAc-1-P transferase</fullName>
    </alternativeName>
    <alternativeName>
        <fullName evidence="16">N-acetylglucosamine-1-phosphate transferase</fullName>
    </alternativeName>
</protein>
<keyword evidence="7" id="KW-0328">Glycosyltransferase</keyword>
<evidence type="ECO:0000256" key="15">
    <source>
        <dbReference type="ARBA" id="ARBA00029567"/>
    </source>
</evidence>
<reference evidence="20" key="1">
    <citation type="submission" date="2013-05" db="EMBL/GenBank/DDBJ databases">
        <authorList>
            <person name="Yim A.K.Y."/>
            <person name="Chan T.F."/>
            <person name="Ji K.M."/>
            <person name="Liu X.Y."/>
            <person name="Zhou J.W."/>
            <person name="Li R.Q."/>
            <person name="Yang K.Y."/>
            <person name="Li J."/>
            <person name="Li M."/>
            <person name="Law P.T.W."/>
            <person name="Wu Y.L."/>
            <person name="Cai Z.L."/>
            <person name="Qin H."/>
            <person name="Bao Y."/>
            <person name="Leung R.K.K."/>
            <person name="Ng P.K.S."/>
            <person name="Zou J."/>
            <person name="Zhong X.J."/>
            <person name="Ran P.X."/>
            <person name="Zhong N.S."/>
            <person name="Liu Z.G."/>
            <person name="Tsui S.K.W."/>
        </authorList>
    </citation>
    <scope>NUCLEOTIDE SEQUENCE</scope>
    <source>
        <strain evidence="20">Derf</strain>
        <tissue evidence="20">Whole organism</tissue>
    </source>
</reference>
<dbReference type="CDD" id="cd06855">
    <property type="entry name" value="GT_GPT_euk"/>
    <property type="match status" value="1"/>
</dbReference>
<keyword evidence="11" id="KW-0256">Endoplasmic reticulum</keyword>
<feature type="transmembrane region" description="Helical" evidence="19">
    <location>
        <begin position="426"/>
        <end position="445"/>
    </location>
</feature>
<evidence type="ECO:0000256" key="3">
    <source>
        <dbReference type="ARBA" id="ARBA00004922"/>
    </source>
</evidence>
<evidence type="ECO:0000256" key="19">
    <source>
        <dbReference type="SAM" id="Phobius"/>
    </source>
</evidence>
<dbReference type="InterPro" id="IPR033895">
    <property type="entry name" value="GPT"/>
</dbReference>
<keyword evidence="12" id="KW-0460">Magnesium</keyword>
<dbReference type="EC" id="2.7.8.15" evidence="5"/>
<proteinExistence type="inferred from homology"/>
<evidence type="ECO:0000256" key="1">
    <source>
        <dbReference type="ARBA" id="ARBA00001946"/>
    </source>
</evidence>
<reference evidence="20" key="2">
    <citation type="journal article" date="2022" name="Res Sq">
        <title>Comparative Genomics Reveals Insights into the Divergent Evolution of Astigmatic Mites and Household Pest Adaptations.</title>
        <authorList>
            <person name="Xiong Q."/>
            <person name="Wan A.T.-Y."/>
            <person name="Liu X.-Y."/>
            <person name="Fung C.S.-H."/>
            <person name="Xiao X."/>
            <person name="Malainual N."/>
            <person name="Hou J."/>
            <person name="Wang L."/>
            <person name="Wang M."/>
            <person name="Yang K."/>
            <person name="Cui Y."/>
            <person name="Leung E."/>
            <person name="Nong W."/>
            <person name="Shin S.-K."/>
            <person name="Au S."/>
            <person name="Jeong K.Y."/>
            <person name="Chew F.T."/>
            <person name="Hui J."/>
            <person name="Leung T.F."/>
            <person name="Tungtrongchitr A."/>
            <person name="Zhong N."/>
            <person name="Liu Z."/>
            <person name="Tsui S."/>
        </authorList>
    </citation>
    <scope>NUCLEOTIDE SEQUENCE</scope>
    <source>
        <strain evidence="20">Derf</strain>
        <tissue evidence="20">Whole organism</tissue>
    </source>
</reference>
<keyword evidence="14 19" id="KW-0472">Membrane</keyword>
<comment type="subcellular location">
    <subcellularLocation>
        <location evidence="2">Endoplasmic reticulum membrane</location>
        <topology evidence="2">Multi-pass membrane protein</topology>
    </subcellularLocation>
</comment>
<comment type="catalytic activity">
    <reaction evidence="18">
        <text>a di-trans,poly-cis-dolichyl phosphate + UDP-N-acetyl-alpha-D-glucosamine = an N-acetyl-alpha-D-glucosaminyl-diphospho-di-trans,poly-cis-dolichol + UMP</text>
        <dbReference type="Rhea" id="RHEA:13289"/>
        <dbReference type="Rhea" id="RHEA-COMP:19498"/>
        <dbReference type="Rhea" id="RHEA-COMP:19507"/>
        <dbReference type="ChEBI" id="CHEBI:57683"/>
        <dbReference type="ChEBI" id="CHEBI:57705"/>
        <dbReference type="ChEBI" id="CHEBI:57865"/>
        <dbReference type="ChEBI" id="CHEBI:58427"/>
        <dbReference type="EC" id="2.7.8.15"/>
    </reaction>
    <physiologicalReaction direction="left-to-right" evidence="18">
        <dbReference type="Rhea" id="RHEA:13290"/>
    </physiologicalReaction>
</comment>
<evidence type="ECO:0000256" key="13">
    <source>
        <dbReference type="ARBA" id="ARBA00022989"/>
    </source>
</evidence>
<dbReference type="Proteomes" id="UP000790347">
    <property type="component" value="Unassembled WGS sequence"/>
</dbReference>
<organism evidence="20 21">
    <name type="scientific">Dermatophagoides farinae</name>
    <name type="common">American house dust mite</name>
    <dbReference type="NCBI Taxonomy" id="6954"/>
    <lineage>
        <taxon>Eukaryota</taxon>
        <taxon>Metazoa</taxon>
        <taxon>Ecdysozoa</taxon>
        <taxon>Arthropoda</taxon>
        <taxon>Chelicerata</taxon>
        <taxon>Arachnida</taxon>
        <taxon>Acari</taxon>
        <taxon>Acariformes</taxon>
        <taxon>Sarcoptiformes</taxon>
        <taxon>Astigmata</taxon>
        <taxon>Psoroptidia</taxon>
        <taxon>Analgoidea</taxon>
        <taxon>Pyroglyphidae</taxon>
        <taxon>Dermatophagoidinae</taxon>
        <taxon>Dermatophagoides</taxon>
    </lineage>
</organism>
<evidence type="ECO:0000256" key="16">
    <source>
        <dbReference type="ARBA" id="ARBA00033238"/>
    </source>
</evidence>
<dbReference type="GO" id="GO:0005789">
    <property type="term" value="C:endoplasmic reticulum membrane"/>
    <property type="evidence" value="ECO:0007669"/>
    <property type="project" value="UniProtKB-SubCell"/>
</dbReference>
<evidence type="ECO:0000256" key="18">
    <source>
        <dbReference type="ARBA" id="ARBA00045078"/>
    </source>
</evidence>
<evidence type="ECO:0000256" key="11">
    <source>
        <dbReference type="ARBA" id="ARBA00022824"/>
    </source>
</evidence>
<evidence type="ECO:0000256" key="17">
    <source>
        <dbReference type="ARBA" id="ARBA00044717"/>
    </source>
</evidence>
<dbReference type="EMBL" id="ASGP02000001">
    <property type="protein sequence ID" value="KAH9526890.1"/>
    <property type="molecule type" value="Genomic_DNA"/>
</dbReference>
<evidence type="ECO:0000256" key="5">
    <source>
        <dbReference type="ARBA" id="ARBA00013225"/>
    </source>
</evidence>
<keyword evidence="13 19" id="KW-1133">Transmembrane helix</keyword>
<feature type="transmembrane region" description="Helical" evidence="19">
    <location>
        <begin position="164"/>
        <end position="182"/>
    </location>
</feature>
<dbReference type="AlphaFoldDB" id="A0A922IB88"/>
<evidence type="ECO:0000256" key="2">
    <source>
        <dbReference type="ARBA" id="ARBA00004477"/>
    </source>
</evidence>
<feature type="transmembrane region" description="Helical" evidence="19">
    <location>
        <begin position="233"/>
        <end position="249"/>
    </location>
</feature>
<comment type="caution">
    <text evidence="20">The sequence shown here is derived from an EMBL/GenBank/DDBJ whole genome shotgun (WGS) entry which is preliminary data.</text>
</comment>
<keyword evidence="9 19" id="KW-0812">Transmembrane</keyword>
<evidence type="ECO:0000256" key="4">
    <source>
        <dbReference type="ARBA" id="ARBA00009317"/>
    </source>
</evidence>
<evidence type="ECO:0000256" key="14">
    <source>
        <dbReference type="ARBA" id="ARBA00023136"/>
    </source>
</evidence>
<evidence type="ECO:0000256" key="12">
    <source>
        <dbReference type="ARBA" id="ARBA00022842"/>
    </source>
</evidence>